<evidence type="ECO:0000256" key="1">
    <source>
        <dbReference type="ARBA" id="ARBA00023125"/>
    </source>
</evidence>
<feature type="domain" description="HTH CENPB-type" evidence="2">
    <location>
        <begin position="23"/>
        <end position="92"/>
    </location>
</feature>
<keyword evidence="1" id="KW-0238">DNA-binding</keyword>
<organism evidence="3 4">
    <name type="scientific">Paramecium tetraurelia</name>
    <dbReference type="NCBI Taxonomy" id="5888"/>
    <lineage>
        <taxon>Eukaryota</taxon>
        <taxon>Sar</taxon>
        <taxon>Alveolata</taxon>
        <taxon>Ciliophora</taxon>
        <taxon>Intramacronucleata</taxon>
        <taxon>Oligohymenophorea</taxon>
        <taxon>Peniculida</taxon>
        <taxon>Parameciidae</taxon>
        <taxon>Paramecium</taxon>
    </lineage>
</organism>
<dbReference type="GO" id="GO:0003677">
    <property type="term" value="F:DNA binding"/>
    <property type="evidence" value="ECO:0007669"/>
    <property type="project" value="UniProtKB-KW"/>
</dbReference>
<dbReference type="KEGG" id="ptm:GSPATT00004386001"/>
<dbReference type="Gene3D" id="1.10.10.60">
    <property type="entry name" value="Homeodomain-like"/>
    <property type="match status" value="1"/>
</dbReference>
<evidence type="ECO:0000313" key="3">
    <source>
        <dbReference type="EMBL" id="CAK56292.1"/>
    </source>
</evidence>
<dbReference type="OrthoDB" id="317548at2759"/>
<dbReference type="PROSITE" id="PS51253">
    <property type="entry name" value="HTH_CENPB"/>
    <property type="match status" value="1"/>
</dbReference>
<dbReference type="HOGENOM" id="CLU_1191864_0_0_1"/>
<dbReference type="GeneID" id="5009474"/>
<reference evidence="3 4" key="1">
    <citation type="journal article" date="2006" name="Nature">
        <title>Global trends of whole-genome duplications revealed by the ciliate Paramecium tetraurelia.</title>
        <authorList>
            <consortium name="Genoscope"/>
            <person name="Aury J.-M."/>
            <person name="Jaillon O."/>
            <person name="Duret L."/>
            <person name="Noel B."/>
            <person name="Jubin C."/>
            <person name="Porcel B.M."/>
            <person name="Segurens B."/>
            <person name="Daubin V."/>
            <person name="Anthouard V."/>
            <person name="Aiach N."/>
            <person name="Arnaiz O."/>
            <person name="Billaut A."/>
            <person name="Beisson J."/>
            <person name="Blanc I."/>
            <person name="Bouhouche K."/>
            <person name="Camara F."/>
            <person name="Duharcourt S."/>
            <person name="Guigo R."/>
            <person name="Gogendeau D."/>
            <person name="Katinka M."/>
            <person name="Keller A.-M."/>
            <person name="Kissmehl R."/>
            <person name="Klotz C."/>
            <person name="Koll F."/>
            <person name="Le Moue A."/>
            <person name="Lepere C."/>
            <person name="Malinsky S."/>
            <person name="Nowacki M."/>
            <person name="Nowak J.K."/>
            <person name="Plattner H."/>
            <person name="Poulain J."/>
            <person name="Ruiz F."/>
            <person name="Serrano V."/>
            <person name="Zagulski M."/>
            <person name="Dessen P."/>
            <person name="Betermier M."/>
            <person name="Weissenbach J."/>
            <person name="Scarpelli C."/>
            <person name="Schachter V."/>
            <person name="Sperling L."/>
            <person name="Meyer E."/>
            <person name="Cohen J."/>
            <person name="Wincker P."/>
        </authorList>
    </citation>
    <scope>NUCLEOTIDE SEQUENCE [LARGE SCALE GENOMIC DNA]</scope>
    <source>
        <strain evidence="3 4">Stock d4-2</strain>
    </source>
</reference>
<proteinExistence type="predicted"/>
<evidence type="ECO:0000259" key="2">
    <source>
        <dbReference type="PROSITE" id="PS51253"/>
    </source>
</evidence>
<dbReference type="Pfam" id="PF03221">
    <property type="entry name" value="HTH_Tnp_Tc5"/>
    <property type="match status" value="1"/>
</dbReference>
<dbReference type="RefSeq" id="XP_001423690.1">
    <property type="nucleotide sequence ID" value="XM_001423653.1"/>
</dbReference>
<dbReference type="EMBL" id="CT867986">
    <property type="protein sequence ID" value="CAK56292.1"/>
    <property type="molecule type" value="Genomic_DNA"/>
</dbReference>
<protein>
    <recommendedName>
        <fullName evidence="2">HTH CENPB-type domain-containing protein</fullName>
    </recommendedName>
</protein>
<name>A0BCM5_PARTE</name>
<sequence>MKTLKSRVKSIIPQWFNQGYVRKPGCGRKRVNPQAVTELEQWILIETKKGGKKITRDQIKSKALDIFNTDTFKASKMWMDKFLSEYDIKFKVQSILQEQGCLSKLQEVKFKQEQKSRHEKESESLETKRLIKKESQEQIKTDLNVKQGFEEKVYVEDFFLDQDPANFFSDSFEIQSRQNLSNLFQNQNFQETAIKRFLQDTLQYIYYIYIRQFQQYIQHLDHNARDKNLLQDQ</sequence>
<dbReference type="InParanoid" id="A0BCM5"/>
<evidence type="ECO:0000313" key="4">
    <source>
        <dbReference type="Proteomes" id="UP000000600"/>
    </source>
</evidence>
<dbReference type="Proteomes" id="UP000000600">
    <property type="component" value="Unassembled WGS sequence"/>
</dbReference>
<keyword evidence="4" id="KW-1185">Reference proteome</keyword>
<accession>A0BCM5</accession>
<dbReference type="AlphaFoldDB" id="A0BCM5"/>
<gene>
    <name evidence="3" type="ORF">GSPATT00004386001</name>
</gene>
<dbReference type="InterPro" id="IPR006600">
    <property type="entry name" value="HTH_CenpB_DNA-bd_dom"/>
</dbReference>